<sequence>MISGQTVIFCMAVSFSVFGCQWDTIPICISGSKNFYMCVFSFGLRL</sequence>
<accession>A0A0E9SWC4</accession>
<keyword evidence="1" id="KW-0732">Signal</keyword>
<dbReference type="AlphaFoldDB" id="A0A0E9SWC4"/>
<feature type="signal peptide" evidence="1">
    <location>
        <begin position="1"/>
        <end position="19"/>
    </location>
</feature>
<name>A0A0E9SWC4_ANGAN</name>
<evidence type="ECO:0000313" key="2">
    <source>
        <dbReference type="EMBL" id="JAH45591.1"/>
    </source>
</evidence>
<reference evidence="2" key="1">
    <citation type="submission" date="2014-11" db="EMBL/GenBank/DDBJ databases">
        <authorList>
            <person name="Amaro Gonzalez C."/>
        </authorList>
    </citation>
    <scope>NUCLEOTIDE SEQUENCE</scope>
</reference>
<feature type="chain" id="PRO_5002432396" evidence="1">
    <location>
        <begin position="20"/>
        <end position="46"/>
    </location>
</feature>
<organism evidence="2">
    <name type="scientific">Anguilla anguilla</name>
    <name type="common">European freshwater eel</name>
    <name type="synonym">Muraena anguilla</name>
    <dbReference type="NCBI Taxonomy" id="7936"/>
    <lineage>
        <taxon>Eukaryota</taxon>
        <taxon>Metazoa</taxon>
        <taxon>Chordata</taxon>
        <taxon>Craniata</taxon>
        <taxon>Vertebrata</taxon>
        <taxon>Euteleostomi</taxon>
        <taxon>Actinopterygii</taxon>
        <taxon>Neopterygii</taxon>
        <taxon>Teleostei</taxon>
        <taxon>Anguilliformes</taxon>
        <taxon>Anguillidae</taxon>
        <taxon>Anguilla</taxon>
    </lineage>
</organism>
<proteinExistence type="predicted"/>
<evidence type="ECO:0000256" key="1">
    <source>
        <dbReference type="SAM" id="SignalP"/>
    </source>
</evidence>
<reference evidence="2" key="2">
    <citation type="journal article" date="2015" name="Fish Shellfish Immunol.">
        <title>Early steps in the European eel (Anguilla anguilla)-Vibrio vulnificus interaction in the gills: Role of the RtxA13 toxin.</title>
        <authorList>
            <person name="Callol A."/>
            <person name="Pajuelo D."/>
            <person name="Ebbesson L."/>
            <person name="Teles M."/>
            <person name="MacKenzie S."/>
            <person name="Amaro C."/>
        </authorList>
    </citation>
    <scope>NUCLEOTIDE SEQUENCE</scope>
</reference>
<dbReference type="EMBL" id="GBXM01062986">
    <property type="protein sequence ID" value="JAH45591.1"/>
    <property type="molecule type" value="Transcribed_RNA"/>
</dbReference>
<protein>
    <submittedName>
        <fullName evidence="2">Uncharacterized protein</fullName>
    </submittedName>
</protein>